<comment type="caution">
    <text evidence="2">The sequence shown here is derived from an EMBL/GenBank/DDBJ whole genome shotgun (WGS) entry which is preliminary data.</text>
</comment>
<gene>
    <name evidence="2" type="ORF">FKG95_20485</name>
</gene>
<dbReference type="AlphaFoldDB" id="A0A545TL41"/>
<sequence>MLFESKSVLRTQSCWTSCSRSYAGTFEAIRQSRSRDLIYLKAYFAALATFLVVDGLWLGVVARKFYASQMGSLLRDNVNFLAAGGFYVFYVGGIVFFAVAPALADGSWKTAALRGAVLGLLAYGTYDITNLATIKDWPLTMSLVDMAWGTFLTAMVAVVGLLAARALSA</sequence>
<dbReference type="InterPro" id="IPR018687">
    <property type="entry name" value="DUF2177_membr"/>
</dbReference>
<dbReference type="Pfam" id="PF09945">
    <property type="entry name" value="DUF2177"/>
    <property type="match status" value="1"/>
</dbReference>
<keyword evidence="1" id="KW-0812">Transmembrane</keyword>
<keyword evidence="1" id="KW-1133">Transmembrane helix</keyword>
<keyword evidence="1" id="KW-0472">Membrane</keyword>
<keyword evidence="3" id="KW-1185">Reference proteome</keyword>
<dbReference type="OrthoDB" id="166547at2"/>
<accession>A0A545TL41</accession>
<dbReference type="EMBL" id="VHSH01000007">
    <property type="protein sequence ID" value="TQV77918.1"/>
    <property type="molecule type" value="Genomic_DNA"/>
</dbReference>
<name>A0A545TL41_9PROT</name>
<feature type="transmembrane region" description="Helical" evidence="1">
    <location>
        <begin position="146"/>
        <end position="167"/>
    </location>
</feature>
<evidence type="ECO:0000313" key="2">
    <source>
        <dbReference type="EMBL" id="TQV77918.1"/>
    </source>
</evidence>
<evidence type="ECO:0000256" key="1">
    <source>
        <dbReference type="SAM" id="Phobius"/>
    </source>
</evidence>
<feature type="transmembrane region" description="Helical" evidence="1">
    <location>
        <begin position="111"/>
        <end position="126"/>
    </location>
</feature>
<organism evidence="2 3">
    <name type="scientific">Denitrobaculum tricleocarpae</name>
    <dbReference type="NCBI Taxonomy" id="2591009"/>
    <lineage>
        <taxon>Bacteria</taxon>
        <taxon>Pseudomonadati</taxon>
        <taxon>Pseudomonadota</taxon>
        <taxon>Alphaproteobacteria</taxon>
        <taxon>Rhodospirillales</taxon>
        <taxon>Rhodospirillaceae</taxon>
        <taxon>Denitrobaculum</taxon>
    </lineage>
</organism>
<protein>
    <submittedName>
        <fullName evidence="2">DUF2177 family protein</fullName>
    </submittedName>
</protein>
<feature type="transmembrane region" description="Helical" evidence="1">
    <location>
        <begin position="80"/>
        <end position="104"/>
    </location>
</feature>
<evidence type="ECO:0000313" key="3">
    <source>
        <dbReference type="Proteomes" id="UP000315252"/>
    </source>
</evidence>
<dbReference type="Proteomes" id="UP000315252">
    <property type="component" value="Unassembled WGS sequence"/>
</dbReference>
<reference evidence="2 3" key="1">
    <citation type="submission" date="2019-06" db="EMBL/GenBank/DDBJ databases">
        <title>Whole genome sequence for Rhodospirillaceae sp. R148.</title>
        <authorList>
            <person name="Wang G."/>
        </authorList>
    </citation>
    <scope>NUCLEOTIDE SEQUENCE [LARGE SCALE GENOMIC DNA]</scope>
    <source>
        <strain evidence="2 3">R148</strain>
    </source>
</reference>
<feature type="transmembrane region" description="Helical" evidence="1">
    <location>
        <begin position="38"/>
        <end position="60"/>
    </location>
</feature>
<proteinExistence type="predicted"/>